<comment type="caution">
    <text evidence="5">The sequence shown here is derived from an EMBL/GenBank/DDBJ whole genome shotgun (WGS) entry which is preliminary data.</text>
</comment>
<feature type="chain" id="PRO_5046701792" description="Pectate lyase" evidence="4">
    <location>
        <begin position="20"/>
        <end position="883"/>
    </location>
</feature>
<sequence length="883" mass="96806">MKHFLHMFLCLLCTHTAHAQQIDFNQPNDNPSQYLEEGYEAWGIPTQQQPATKTFGGVTFTVEIEGDVKGKTLYTVRWKDGRQHSKLICDGVMVKGLDEQGNRPELTTGRVGIKVHIAGLPNGNHTLLAYHNNTDGGDFVAPPISIDVDGVTKVTGIQQTRRATSLSESAKSSVEFTVTDQRPVTITYYTVPVEGTTYTTTSLELNSLEVGGDTFMALDPTPANNDRHAAWEDGKASLSWKAPDGTAKHHLVFGTDSMAVVNATTYDYEGTAASWQTGQLSPLTRYFWRMDEEDAQGKIHHGTVWSFQPRRKAFPDAEGYGQYAVGGRGGIVYHVTSLDDDATNPQPGTFRYGITQVKGPRTIVFDVAGVIHLKARLTCSEKYVTVAGQTAPGNGILFRSAPFGMQSDGITRFIRLYRGHIIDAKDAQIGIDGMGMAGNDHAIMDHCSISWTIDEGFSSRNAKAITLQRTIISEALNCANHPNYGTGTQHGYAATIGSGQMGGLPGSFHHNLLAHNEGRNWSISGGLDGTGNYDGHHDVFNNVVYNWGSRATDGGSHEINFVNNYYKMGPATTMRKLFRHQFEGTGSGTQAAYVKGNIREEPSGSKVNDKEGDTYIYELSNGQVLNWEPWATKPFFESYAEIETAESAYKSVLSDVGCNMPTLNKHDARIIDETRNGSTSTTGSKTGKKGLIDHEEDSEGFDAAKLGITTETRPTGFDTDMDGIPDWFEEIAGTDKNVANNNDDRDGDHYTDLEEYLDWMAHPNFIVKVGDTKSIDLKPYFAGYPSFTASIANSVSGATIEDNSLSMVTTVKGFYTVRVKVSDGSDSMVRQFNFAVTDGTTGIEHVKTDEEQTDGPIYDLQGRRIQRPSKGIYIQNGQKRLAR</sequence>
<evidence type="ECO:0000256" key="3">
    <source>
        <dbReference type="ARBA" id="ARBA00023180"/>
    </source>
</evidence>
<evidence type="ECO:0000256" key="2">
    <source>
        <dbReference type="ARBA" id="ARBA00022729"/>
    </source>
</evidence>
<evidence type="ECO:0000313" key="5">
    <source>
        <dbReference type="EMBL" id="MCF2562766.1"/>
    </source>
</evidence>
<dbReference type="PANTHER" id="PTHR42970:SF1">
    <property type="entry name" value="PECTATE LYASE C-RELATED"/>
    <property type="match status" value="1"/>
</dbReference>
<dbReference type="InterPro" id="IPR018082">
    <property type="entry name" value="AmbAllergen"/>
</dbReference>
<dbReference type="Gene3D" id="2.160.20.10">
    <property type="entry name" value="Single-stranded right-handed beta-helix, Pectin lyase-like"/>
    <property type="match status" value="1"/>
</dbReference>
<dbReference type="PANTHER" id="PTHR42970">
    <property type="entry name" value="PECTATE LYASE C-RELATED"/>
    <property type="match status" value="1"/>
</dbReference>
<protein>
    <recommendedName>
        <fullName evidence="7">Pectate lyase</fullName>
    </recommendedName>
</protein>
<organism evidence="5 6">
    <name type="scientific">Xylanibacter brevis</name>
    <dbReference type="NCBI Taxonomy" id="83231"/>
    <lineage>
        <taxon>Bacteria</taxon>
        <taxon>Pseudomonadati</taxon>
        <taxon>Bacteroidota</taxon>
        <taxon>Bacteroidia</taxon>
        <taxon>Bacteroidales</taxon>
        <taxon>Prevotellaceae</taxon>
        <taxon>Xylanibacter</taxon>
    </lineage>
</organism>
<keyword evidence="2 4" id="KW-0732">Signal</keyword>
<keyword evidence="6" id="KW-1185">Reference proteome</keyword>
<evidence type="ECO:0000256" key="4">
    <source>
        <dbReference type="SAM" id="SignalP"/>
    </source>
</evidence>
<dbReference type="EMBL" id="JADYTN010000002">
    <property type="protein sequence ID" value="MCF2562766.1"/>
    <property type="molecule type" value="Genomic_DNA"/>
</dbReference>
<keyword evidence="3" id="KW-0325">Glycoprotein</keyword>
<evidence type="ECO:0000313" key="6">
    <source>
        <dbReference type="Proteomes" id="UP001200470"/>
    </source>
</evidence>
<dbReference type="InterPro" id="IPR052063">
    <property type="entry name" value="Polysaccharide_Lyase_1"/>
</dbReference>
<name>A0ABS9CCB6_9BACT</name>
<dbReference type="RefSeq" id="WP_301637342.1">
    <property type="nucleotide sequence ID" value="NZ_JADYTN010000002.1"/>
</dbReference>
<dbReference type="Proteomes" id="UP001200470">
    <property type="component" value="Unassembled WGS sequence"/>
</dbReference>
<dbReference type="SUPFAM" id="SSF51126">
    <property type="entry name" value="Pectin lyase-like"/>
    <property type="match status" value="1"/>
</dbReference>
<reference evidence="5 6" key="1">
    <citation type="submission" date="2020-12" db="EMBL/GenBank/DDBJ databases">
        <title>Whole genome sequences of gut porcine anaerobes.</title>
        <authorList>
            <person name="Kubasova T."/>
            <person name="Jahodarova E."/>
            <person name="Rychlik I."/>
        </authorList>
    </citation>
    <scope>NUCLEOTIDE SEQUENCE [LARGE SCALE GENOMIC DNA]</scope>
    <source>
        <strain evidence="5 6">An925</strain>
    </source>
</reference>
<keyword evidence="1" id="KW-0479">Metal-binding</keyword>
<proteinExistence type="predicted"/>
<dbReference type="PRINTS" id="PR00807">
    <property type="entry name" value="AMBALLERGEN"/>
</dbReference>
<evidence type="ECO:0008006" key="7">
    <source>
        <dbReference type="Google" id="ProtNLM"/>
    </source>
</evidence>
<dbReference type="InterPro" id="IPR012334">
    <property type="entry name" value="Pectin_lyas_fold"/>
</dbReference>
<gene>
    <name evidence="5" type="ORF">I6E12_01360</name>
</gene>
<evidence type="ECO:0000256" key="1">
    <source>
        <dbReference type="ARBA" id="ARBA00022723"/>
    </source>
</evidence>
<feature type="signal peptide" evidence="4">
    <location>
        <begin position="1"/>
        <end position="19"/>
    </location>
</feature>
<dbReference type="InterPro" id="IPR011050">
    <property type="entry name" value="Pectin_lyase_fold/virulence"/>
</dbReference>
<accession>A0ABS9CCB6</accession>